<keyword evidence="4" id="KW-1185">Reference proteome</keyword>
<comment type="caution">
    <text evidence="3">The sequence shown here is derived from an EMBL/GenBank/DDBJ whole genome shotgun (WGS) entry which is preliminary data.</text>
</comment>
<organism evidence="3 4">
    <name type="scientific">Apophysomyces ossiformis</name>
    <dbReference type="NCBI Taxonomy" id="679940"/>
    <lineage>
        <taxon>Eukaryota</taxon>
        <taxon>Fungi</taxon>
        <taxon>Fungi incertae sedis</taxon>
        <taxon>Mucoromycota</taxon>
        <taxon>Mucoromycotina</taxon>
        <taxon>Mucoromycetes</taxon>
        <taxon>Mucorales</taxon>
        <taxon>Mucorineae</taxon>
        <taxon>Mucoraceae</taxon>
        <taxon>Apophysomyces</taxon>
    </lineage>
</organism>
<dbReference type="PROSITE" id="PS50003">
    <property type="entry name" value="PH_DOMAIN"/>
    <property type="match status" value="2"/>
</dbReference>
<feature type="domain" description="PH" evidence="2">
    <location>
        <begin position="302"/>
        <end position="398"/>
    </location>
</feature>
<dbReference type="AlphaFoldDB" id="A0A8H7BXF3"/>
<name>A0A8H7BXF3_9FUNG</name>
<reference evidence="3" key="1">
    <citation type="submission" date="2020-01" db="EMBL/GenBank/DDBJ databases">
        <title>Genome Sequencing of Three Apophysomyces-Like Fungal Strains Confirms a Novel Fungal Genus in the Mucoromycota with divergent Burkholderia-like Endosymbiotic Bacteria.</title>
        <authorList>
            <person name="Stajich J.E."/>
            <person name="Macias A.M."/>
            <person name="Carter-House D."/>
            <person name="Lovett B."/>
            <person name="Kasson L.R."/>
            <person name="Berry K."/>
            <person name="Grigoriev I."/>
            <person name="Chang Y."/>
            <person name="Spatafora J."/>
            <person name="Kasson M.T."/>
        </authorList>
    </citation>
    <scope>NUCLEOTIDE SEQUENCE</scope>
    <source>
        <strain evidence="3">NRRL A-21654</strain>
    </source>
</reference>
<feature type="compositionally biased region" description="Basic and acidic residues" evidence="1">
    <location>
        <begin position="480"/>
        <end position="489"/>
    </location>
</feature>
<dbReference type="PANTHER" id="PTHR14336">
    <property type="entry name" value="TANDEM PH DOMAIN CONTAINING PROTEIN"/>
    <property type="match status" value="1"/>
</dbReference>
<proteinExistence type="predicted"/>
<dbReference type="EMBL" id="JABAYA010000027">
    <property type="protein sequence ID" value="KAF7729240.1"/>
    <property type="molecule type" value="Genomic_DNA"/>
</dbReference>
<dbReference type="SMART" id="SM00233">
    <property type="entry name" value="PH"/>
    <property type="match status" value="2"/>
</dbReference>
<evidence type="ECO:0000256" key="1">
    <source>
        <dbReference type="SAM" id="MobiDB-lite"/>
    </source>
</evidence>
<feature type="domain" description="PH" evidence="2">
    <location>
        <begin position="125"/>
        <end position="159"/>
    </location>
</feature>
<dbReference type="InterPro" id="IPR051707">
    <property type="entry name" value="PI-Interact_SigTrans_Reg"/>
</dbReference>
<evidence type="ECO:0000259" key="2">
    <source>
        <dbReference type="PROSITE" id="PS50003"/>
    </source>
</evidence>
<evidence type="ECO:0000313" key="3">
    <source>
        <dbReference type="EMBL" id="KAF7729240.1"/>
    </source>
</evidence>
<feature type="region of interest" description="Disordered" evidence="1">
    <location>
        <begin position="197"/>
        <end position="219"/>
    </location>
</feature>
<feature type="region of interest" description="Disordered" evidence="1">
    <location>
        <begin position="469"/>
        <end position="489"/>
    </location>
</feature>
<feature type="region of interest" description="Disordered" evidence="1">
    <location>
        <begin position="1"/>
        <end position="67"/>
    </location>
</feature>
<dbReference type="OrthoDB" id="2157866at2759"/>
<accession>A0A8H7BXF3</accession>
<protein>
    <recommendedName>
        <fullName evidence="2">PH domain-containing protein</fullName>
    </recommendedName>
</protein>
<sequence length="489" mass="54554">MSNPQQQQRSEPISILKPTPHSRSVPSEPSSLSPKRTTRIVLSEDEDDDCTPDATNKYLSDGEDEDAAGLPVSDAAVELLQTEKTVKAGYLLKKGEKRREYKLLRIIDLHEIHSVVQVTSKNKYKHVFAIITPKRMYYVQAQDQQDMNSWFEAIERTKAELRLYDADDDASSVDRDQEFAKDVVSSYQSNHTANMLHQRRRSSGGVYDASRRPSAGHIVTSPVNERSTHVNVPPVDIPKARAHAAAEGLSSYSTGHTYPLSPSSDSQVQQHMAEGLASSEDEEDYSWNYDIANVQQEETRNRVLIEGYLLKLGRNKGWRKRWFVLRTDTLAYYEDDKEYSPHRIIPLTHIIDSLEIEPISKSKRFCFKIIIPKRNYVLCASTEVDLESWLDALSVAVRRAKKEEGEAGSDRAQQLAHHHLSQIPEDAASYHLMRKVTSASSNESFENSSHISGAGGVGGAGGALGGVPASSGSLAKIHSRASERLARAK</sequence>
<evidence type="ECO:0000313" key="4">
    <source>
        <dbReference type="Proteomes" id="UP000605846"/>
    </source>
</evidence>
<dbReference type="InterPro" id="IPR001849">
    <property type="entry name" value="PH_domain"/>
</dbReference>
<dbReference type="PANTHER" id="PTHR14336:SF8">
    <property type="entry name" value="PROTEIN OPY1"/>
    <property type="match status" value="1"/>
</dbReference>
<dbReference type="InterPro" id="IPR011993">
    <property type="entry name" value="PH-like_dom_sf"/>
</dbReference>
<dbReference type="Pfam" id="PF00169">
    <property type="entry name" value="PH"/>
    <property type="match status" value="2"/>
</dbReference>
<dbReference type="Proteomes" id="UP000605846">
    <property type="component" value="Unassembled WGS sequence"/>
</dbReference>
<dbReference type="SUPFAM" id="SSF50729">
    <property type="entry name" value="PH domain-like"/>
    <property type="match status" value="2"/>
</dbReference>
<feature type="compositionally biased region" description="Low complexity" evidence="1">
    <location>
        <begin position="21"/>
        <end position="34"/>
    </location>
</feature>
<dbReference type="FunFam" id="2.30.29.30:FF:000286">
    <property type="entry name" value="PH-protein kinase domain containing protein"/>
    <property type="match status" value="1"/>
</dbReference>
<gene>
    <name evidence="3" type="ORF">EC973_004770</name>
</gene>
<feature type="compositionally biased region" description="Polar residues" evidence="1">
    <location>
        <begin position="1"/>
        <end position="11"/>
    </location>
</feature>
<dbReference type="Gene3D" id="2.30.29.30">
    <property type="entry name" value="Pleckstrin-homology domain (PH domain)/Phosphotyrosine-binding domain (PTB)"/>
    <property type="match status" value="2"/>
</dbReference>